<keyword evidence="2" id="KW-1185">Reference proteome</keyword>
<comment type="caution">
    <text evidence="1">The sequence shown here is derived from an EMBL/GenBank/DDBJ whole genome shotgun (WGS) entry which is preliminary data.</text>
</comment>
<evidence type="ECO:0000313" key="2">
    <source>
        <dbReference type="Proteomes" id="UP000187367"/>
    </source>
</evidence>
<accession>A0A1R1QXX4</accession>
<gene>
    <name evidence="1" type="ORF">BW143_01730</name>
</gene>
<sequence length="61" mass="7037">MPGFRNAPLETFEERLMTSIQRRYPPLWIKVEETAVPFSKQSGTARQKASLSSDRGVFYMV</sequence>
<dbReference type="AlphaFoldDB" id="A0A1R1RNY0"/>
<reference evidence="1 2" key="1">
    <citation type="submission" date="2017-01" db="EMBL/GenBank/DDBJ databases">
        <title>Bacillus phylogenomics.</title>
        <authorList>
            <person name="Dunlap C."/>
        </authorList>
    </citation>
    <scope>NUCLEOTIDE SEQUENCE [LARGE SCALE GENOMIC DNA]</scope>
    <source>
        <strain evidence="1 2">NRRL B-41282</strain>
    </source>
</reference>
<evidence type="ECO:0000313" key="1">
    <source>
        <dbReference type="EMBL" id="OMI09474.1"/>
    </source>
</evidence>
<organism evidence="1 2">
    <name type="scientific">Bacillus swezeyi</name>
    <dbReference type="NCBI Taxonomy" id="1925020"/>
    <lineage>
        <taxon>Bacteria</taxon>
        <taxon>Bacillati</taxon>
        <taxon>Bacillota</taxon>
        <taxon>Bacilli</taxon>
        <taxon>Bacillales</taxon>
        <taxon>Bacillaceae</taxon>
        <taxon>Bacillus</taxon>
    </lineage>
</organism>
<protein>
    <submittedName>
        <fullName evidence="1">Uncharacterized protein</fullName>
    </submittedName>
</protein>
<dbReference type="Proteomes" id="UP000187367">
    <property type="component" value="Unassembled WGS sequence"/>
</dbReference>
<name>A0A1R1RNY0_9BACI</name>
<dbReference type="EMBL" id="MTJL01000003">
    <property type="protein sequence ID" value="OMI09474.1"/>
    <property type="molecule type" value="Genomic_DNA"/>
</dbReference>
<accession>A0A1R1RNY0</accession>
<proteinExistence type="predicted"/>